<sequence>MFLVIIGRWVSLPELVRINLEPVIKQVQAVLNEFPQVAGAYLFGSAMELCRPDSDIDLGLILEPEVKPDTQEGDVLASEVAFSLKPVNGHPFDVVLLDPGKPLFVFRVIKEGKLVYCRNRDRVTDLIEYVSRRYADLYPRYRRALEEILNGVAGQ</sequence>
<accession>A0A7C2IP81</accession>
<dbReference type="PANTHER" id="PTHR43852:SF2">
    <property type="entry name" value="PROTEIN ADENYLYLTRANSFERASE MNTA"/>
    <property type="match status" value="1"/>
</dbReference>
<dbReference type="InterPro" id="IPR052930">
    <property type="entry name" value="TA_antitoxin_MntA"/>
</dbReference>
<dbReference type="CDD" id="cd05403">
    <property type="entry name" value="NT_KNTase_like"/>
    <property type="match status" value="1"/>
</dbReference>
<gene>
    <name evidence="2" type="ORF">ENQ34_02915</name>
</gene>
<dbReference type="SUPFAM" id="SSF81301">
    <property type="entry name" value="Nucleotidyltransferase"/>
    <property type="match status" value="1"/>
</dbReference>
<dbReference type="Gene3D" id="3.30.460.10">
    <property type="entry name" value="Beta Polymerase, domain 2"/>
    <property type="match status" value="1"/>
</dbReference>
<dbReference type="Pfam" id="PF18765">
    <property type="entry name" value="Polbeta"/>
    <property type="match status" value="1"/>
</dbReference>
<protein>
    <submittedName>
        <fullName evidence="2">Nucleotidyltransferase domain-containing protein</fullName>
    </submittedName>
</protein>
<evidence type="ECO:0000259" key="1">
    <source>
        <dbReference type="Pfam" id="PF18765"/>
    </source>
</evidence>
<dbReference type="InterPro" id="IPR041633">
    <property type="entry name" value="Polbeta"/>
</dbReference>
<dbReference type="AlphaFoldDB" id="A0A7C2IP81"/>
<dbReference type="PANTHER" id="PTHR43852">
    <property type="entry name" value="NUCLEOTIDYLTRANSFERASE"/>
    <property type="match status" value="1"/>
</dbReference>
<name>A0A7C2IP81_9THEO</name>
<feature type="domain" description="Polymerase beta nucleotidyltransferase" evidence="1">
    <location>
        <begin position="25"/>
        <end position="120"/>
    </location>
</feature>
<keyword evidence="2" id="KW-0808">Transferase</keyword>
<dbReference type="EMBL" id="DSMU01000189">
    <property type="protein sequence ID" value="HEL65618.1"/>
    <property type="molecule type" value="Genomic_DNA"/>
</dbReference>
<organism evidence="2">
    <name type="scientific">Ammonifex degensii</name>
    <dbReference type="NCBI Taxonomy" id="42838"/>
    <lineage>
        <taxon>Bacteria</taxon>
        <taxon>Bacillati</taxon>
        <taxon>Bacillota</taxon>
        <taxon>Clostridia</taxon>
        <taxon>Thermoanaerobacterales</taxon>
        <taxon>Thermoanaerobacteraceae</taxon>
        <taxon>Ammonifex</taxon>
    </lineage>
</organism>
<dbReference type="GO" id="GO:0016740">
    <property type="term" value="F:transferase activity"/>
    <property type="evidence" value="ECO:0007669"/>
    <property type="project" value="UniProtKB-KW"/>
</dbReference>
<evidence type="ECO:0000313" key="2">
    <source>
        <dbReference type="EMBL" id="HEL65618.1"/>
    </source>
</evidence>
<comment type="caution">
    <text evidence="2">The sequence shown here is derived from an EMBL/GenBank/DDBJ whole genome shotgun (WGS) entry which is preliminary data.</text>
</comment>
<reference evidence="2" key="1">
    <citation type="journal article" date="2020" name="mSystems">
        <title>Genome- and Community-Level Interaction Insights into Carbon Utilization and Element Cycling Functions of Hydrothermarchaeota in Hydrothermal Sediment.</title>
        <authorList>
            <person name="Zhou Z."/>
            <person name="Liu Y."/>
            <person name="Xu W."/>
            <person name="Pan J."/>
            <person name="Luo Z.H."/>
            <person name="Li M."/>
        </authorList>
    </citation>
    <scope>NUCLEOTIDE SEQUENCE [LARGE SCALE GENOMIC DNA]</scope>
    <source>
        <strain evidence="2">SpSt-300</strain>
    </source>
</reference>
<proteinExistence type="predicted"/>
<dbReference type="InterPro" id="IPR043519">
    <property type="entry name" value="NT_sf"/>
</dbReference>